<evidence type="ECO:0000313" key="1">
    <source>
        <dbReference type="EMBL" id="EDP96412.1"/>
    </source>
</evidence>
<evidence type="ECO:0000313" key="2">
    <source>
        <dbReference type="Proteomes" id="UP000002945"/>
    </source>
</evidence>
<protein>
    <submittedName>
        <fullName evidence="1">Uncharacterized protein</fullName>
    </submittedName>
</protein>
<keyword evidence="2" id="KW-1185">Reference proteome</keyword>
<gene>
    <name evidence="1" type="ORF">KAOT1_03347</name>
</gene>
<sequence length="39" mass="4277">MKKKNFKSLSLNRKTIANIEETKILGGSGVYCVTQEGSC</sequence>
<dbReference type="Proteomes" id="UP000002945">
    <property type="component" value="Unassembled WGS sequence"/>
</dbReference>
<dbReference type="EMBL" id="ABIB01000004">
    <property type="protein sequence ID" value="EDP96412.1"/>
    <property type="molecule type" value="Genomic_DNA"/>
</dbReference>
<proteinExistence type="predicted"/>
<dbReference type="HOGENOM" id="CLU_3311433_0_0_10"/>
<dbReference type="AlphaFoldDB" id="A9DVE9"/>
<reference evidence="1 2" key="1">
    <citation type="journal article" date="2011" name="J. Bacteriol.">
        <title>Genome sequence of the algicidal bacterium Kordia algicida OT-1.</title>
        <authorList>
            <person name="Lee H.S."/>
            <person name="Kang S.G."/>
            <person name="Kwon K.K."/>
            <person name="Lee J.H."/>
            <person name="Kim S.J."/>
        </authorList>
    </citation>
    <scope>NUCLEOTIDE SEQUENCE [LARGE SCALE GENOMIC DNA]</scope>
    <source>
        <strain evidence="1 2">OT-1</strain>
    </source>
</reference>
<organism evidence="1 2">
    <name type="scientific">Kordia algicida OT-1</name>
    <dbReference type="NCBI Taxonomy" id="391587"/>
    <lineage>
        <taxon>Bacteria</taxon>
        <taxon>Pseudomonadati</taxon>
        <taxon>Bacteroidota</taxon>
        <taxon>Flavobacteriia</taxon>
        <taxon>Flavobacteriales</taxon>
        <taxon>Flavobacteriaceae</taxon>
        <taxon>Kordia</taxon>
    </lineage>
</organism>
<accession>A9DVE9</accession>
<name>A9DVE9_9FLAO</name>
<comment type="caution">
    <text evidence="1">The sequence shown here is derived from an EMBL/GenBank/DDBJ whole genome shotgun (WGS) entry which is preliminary data.</text>
</comment>